<evidence type="ECO:0000313" key="3">
    <source>
        <dbReference type="Proteomes" id="UP001465976"/>
    </source>
</evidence>
<name>A0ABR3ETD4_9AGAR</name>
<protein>
    <submittedName>
        <fullName evidence="2">Uncharacterized protein</fullName>
    </submittedName>
</protein>
<comment type="caution">
    <text evidence="2">The sequence shown here is derived from an EMBL/GenBank/DDBJ whole genome shotgun (WGS) entry which is preliminary data.</text>
</comment>
<feature type="region of interest" description="Disordered" evidence="1">
    <location>
        <begin position="253"/>
        <end position="307"/>
    </location>
</feature>
<feature type="compositionally biased region" description="Polar residues" evidence="1">
    <location>
        <begin position="179"/>
        <end position="195"/>
    </location>
</feature>
<sequence>MGTTYRRPPRSSFITLIIRDLRLKAKLSDYPETCERRRQQTIYLFIRRPSAANCAPPRDRGIRSKSLHYWSLDESGRTPLGAVECYYFGLPRRFRPSQPLVEGYHTPKAHRPKSKHHYSLQYSWDKKAYKAIREYQVARGFDPTTSDFARHLGYPIYKVVARDNPCNRGRQNKRIPGVQANSVQNHEEPQSPQYGLTVSNIPIATKERREAIGTGTISLQSRASLAAPTAPPVLRTEAAMAIPKPSTALQIREADSGASGSTQRQHIRSQAPATRMTPIEVQNMPSSEMQSQGLSDPSTSKASGTHEYPSDLTVRLTHGSEATSREHLRATEISRCLTGKAEDKAEMSMIGNAEAT</sequence>
<dbReference type="EMBL" id="JBAHYK010001985">
    <property type="protein sequence ID" value="KAL0566181.1"/>
    <property type="molecule type" value="Genomic_DNA"/>
</dbReference>
<evidence type="ECO:0000313" key="2">
    <source>
        <dbReference type="EMBL" id="KAL0566181.1"/>
    </source>
</evidence>
<evidence type="ECO:0000256" key="1">
    <source>
        <dbReference type="SAM" id="MobiDB-lite"/>
    </source>
</evidence>
<dbReference type="Proteomes" id="UP001465976">
    <property type="component" value="Unassembled WGS sequence"/>
</dbReference>
<gene>
    <name evidence="2" type="ORF">V5O48_015836</name>
</gene>
<keyword evidence="3" id="KW-1185">Reference proteome</keyword>
<feature type="compositionally biased region" description="Polar residues" evidence="1">
    <location>
        <begin position="283"/>
        <end position="303"/>
    </location>
</feature>
<feature type="region of interest" description="Disordered" evidence="1">
    <location>
        <begin position="165"/>
        <end position="195"/>
    </location>
</feature>
<proteinExistence type="predicted"/>
<reference evidence="2 3" key="1">
    <citation type="submission" date="2024-02" db="EMBL/GenBank/DDBJ databases">
        <title>A draft genome for the cacao thread blight pathogen Marasmius crinis-equi.</title>
        <authorList>
            <person name="Cohen S.P."/>
            <person name="Baruah I.K."/>
            <person name="Amoako-Attah I."/>
            <person name="Bukari Y."/>
            <person name="Meinhardt L.W."/>
            <person name="Bailey B.A."/>
        </authorList>
    </citation>
    <scope>NUCLEOTIDE SEQUENCE [LARGE SCALE GENOMIC DNA]</scope>
    <source>
        <strain evidence="2 3">GH-76</strain>
    </source>
</reference>
<organism evidence="2 3">
    <name type="scientific">Marasmius crinis-equi</name>
    <dbReference type="NCBI Taxonomy" id="585013"/>
    <lineage>
        <taxon>Eukaryota</taxon>
        <taxon>Fungi</taxon>
        <taxon>Dikarya</taxon>
        <taxon>Basidiomycota</taxon>
        <taxon>Agaricomycotina</taxon>
        <taxon>Agaricomycetes</taxon>
        <taxon>Agaricomycetidae</taxon>
        <taxon>Agaricales</taxon>
        <taxon>Marasmiineae</taxon>
        <taxon>Marasmiaceae</taxon>
        <taxon>Marasmius</taxon>
    </lineage>
</organism>
<accession>A0ABR3ETD4</accession>